<dbReference type="InterPro" id="IPR003438">
    <property type="entry name" value="GDNF_rcpt"/>
</dbReference>
<evidence type="ECO:0000256" key="2">
    <source>
        <dbReference type="ARBA" id="ARBA00005961"/>
    </source>
</evidence>
<keyword evidence="11" id="KW-1185">Reference proteome</keyword>
<keyword evidence="6" id="KW-0675">Receptor</keyword>
<name>A0A8C4NG84_EPTBU</name>
<dbReference type="InterPro" id="IPR016017">
    <property type="entry name" value="GDNF/GAS1"/>
</dbReference>
<dbReference type="PANTHER" id="PTHR10269">
    <property type="entry name" value="GDNF RECEPTOR ALPHA"/>
    <property type="match status" value="1"/>
</dbReference>
<evidence type="ECO:0000313" key="11">
    <source>
        <dbReference type="Proteomes" id="UP000694388"/>
    </source>
</evidence>
<comment type="similarity">
    <text evidence="2">Belongs to the GDNFR family.</text>
</comment>
<dbReference type="GO" id="GO:0043235">
    <property type="term" value="C:receptor complex"/>
    <property type="evidence" value="ECO:0007669"/>
    <property type="project" value="TreeGrafter"/>
</dbReference>
<feature type="signal peptide" evidence="8">
    <location>
        <begin position="1"/>
        <end position="18"/>
    </location>
</feature>
<feature type="domain" description="GDNF/GAS1" evidence="9">
    <location>
        <begin position="228"/>
        <end position="321"/>
    </location>
</feature>
<dbReference type="Ensembl" id="ENSEBUT00000002845.1">
    <property type="protein sequence ID" value="ENSEBUP00000002490.1"/>
    <property type="gene ID" value="ENSEBUG00000001933.1"/>
</dbReference>
<evidence type="ECO:0000259" key="9">
    <source>
        <dbReference type="SMART" id="SM00907"/>
    </source>
</evidence>
<evidence type="ECO:0000256" key="7">
    <source>
        <dbReference type="ARBA" id="ARBA00023180"/>
    </source>
</evidence>
<dbReference type="OMA" id="SERCSHR"/>
<reference evidence="10" key="2">
    <citation type="submission" date="2025-09" db="UniProtKB">
        <authorList>
            <consortium name="Ensembl"/>
        </authorList>
    </citation>
    <scope>IDENTIFICATION</scope>
</reference>
<evidence type="ECO:0000256" key="8">
    <source>
        <dbReference type="SAM" id="SignalP"/>
    </source>
</evidence>
<evidence type="ECO:0000256" key="6">
    <source>
        <dbReference type="ARBA" id="ARBA00023170"/>
    </source>
</evidence>
<evidence type="ECO:0000256" key="4">
    <source>
        <dbReference type="ARBA" id="ARBA00022729"/>
    </source>
</evidence>
<dbReference type="AlphaFoldDB" id="A0A8C4NG84"/>
<dbReference type="Proteomes" id="UP000694388">
    <property type="component" value="Unplaced"/>
</dbReference>
<evidence type="ECO:0000256" key="3">
    <source>
        <dbReference type="ARBA" id="ARBA00022475"/>
    </source>
</evidence>
<feature type="domain" description="GDNF/GAS1" evidence="9">
    <location>
        <begin position="121"/>
        <end position="213"/>
    </location>
</feature>
<sequence>MLLQVVLVVFTLSGLVDSEQDCVKAVESCRTDEECTKNLDTLQGCLSAQEKSSECAEALHALRDFPVTGCTCSRGDEEITCLNLFWSIWGNDQLVSPYDYTRTSIKDLVVPHPGAVSNDACLDATLLCNRNKSCSQLRTDYIVACGPRAQTRPPRGAQAQRPLCFQHRCRRALRSFVTRAPSALSINLFLCSCSGDSMERCRMRRHKSIVPSCSHSPPRDLHGSFLECPELLSSCQSNHLCRSRWVDYQIHCQSDLNHLTRCTKRSHAACLHSFVGLIGTEIGPEFAQGGDEVRPPCKCERSANKADACRDILQMFTPNPCLGKTLLIYLLIYLIAIRVL</sequence>
<organism evidence="10 11">
    <name type="scientific">Eptatretus burgeri</name>
    <name type="common">Inshore hagfish</name>
    <dbReference type="NCBI Taxonomy" id="7764"/>
    <lineage>
        <taxon>Eukaryota</taxon>
        <taxon>Metazoa</taxon>
        <taxon>Chordata</taxon>
        <taxon>Craniata</taxon>
        <taxon>Vertebrata</taxon>
        <taxon>Cyclostomata</taxon>
        <taxon>Myxini</taxon>
        <taxon>Myxiniformes</taxon>
        <taxon>Myxinidae</taxon>
        <taxon>Eptatretinae</taxon>
        <taxon>Eptatretus</taxon>
    </lineage>
</organism>
<protein>
    <recommendedName>
        <fullName evidence="9">GDNF/GAS1 domain-containing protein</fullName>
    </recommendedName>
</protein>
<dbReference type="GO" id="GO:0007399">
    <property type="term" value="P:nervous system development"/>
    <property type="evidence" value="ECO:0007669"/>
    <property type="project" value="TreeGrafter"/>
</dbReference>
<evidence type="ECO:0000256" key="5">
    <source>
        <dbReference type="ARBA" id="ARBA00023136"/>
    </source>
</evidence>
<keyword evidence="7" id="KW-0325">Glycoprotein</keyword>
<feature type="domain" description="GDNF/GAS1" evidence="9">
    <location>
        <begin position="22"/>
        <end position="93"/>
    </location>
</feature>
<keyword evidence="3" id="KW-1003">Cell membrane</keyword>
<keyword evidence="5" id="KW-0472">Membrane</keyword>
<dbReference type="Gene3D" id="1.10.220.110">
    <property type="entry name" value="GDNF binding domain"/>
    <property type="match status" value="1"/>
</dbReference>
<dbReference type="SUPFAM" id="SSF110035">
    <property type="entry name" value="GDNF receptor-like"/>
    <property type="match status" value="1"/>
</dbReference>
<accession>A0A8C4NG84</accession>
<dbReference type="PANTHER" id="PTHR10269:SF12">
    <property type="entry name" value="GLIAL CELL LINE-DERIVED NEUROTROPHIC FAMILY RECEPTOR-LIKE, ISOFORM E"/>
    <property type="match status" value="1"/>
</dbReference>
<dbReference type="SMART" id="SM00907">
    <property type="entry name" value="GDNF"/>
    <property type="match status" value="3"/>
</dbReference>
<dbReference type="GeneTree" id="ENSGT00940000156168"/>
<dbReference type="GO" id="GO:0007169">
    <property type="term" value="P:cell surface receptor protein tyrosine kinase signaling pathway"/>
    <property type="evidence" value="ECO:0007669"/>
    <property type="project" value="UniProtKB-ARBA"/>
</dbReference>
<feature type="chain" id="PRO_5034901599" description="GDNF/GAS1 domain-containing protein" evidence="8">
    <location>
        <begin position="19"/>
        <end position="340"/>
    </location>
</feature>
<keyword evidence="4 8" id="KW-0732">Signal</keyword>
<evidence type="ECO:0000313" key="10">
    <source>
        <dbReference type="Ensembl" id="ENSEBUP00000002490.1"/>
    </source>
</evidence>
<dbReference type="InterPro" id="IPR037193">
    <property type="entry name" value="GDNF_alpha"/>
</dbReference>
<evidence type="ECO:0000256" key="1">
    <source>
        <dbReference type="ARBA" id="ARBA00004236"/>
    </source>
</evidence>
<dbReference type="GO" id="GO:0038023">
    <property type="term" value="F:signaling receptor activity"/>
    <property type="evidence" value="ECO:0007669"/>
    <property type="project" value="InterPro"/>
</dbReference>
<proteinExistence type="inferred from homology"/>
<dbReference type="Pfam" id="PF02351">
    <property type="entry name" value="GDNF"/>
    <property type="match status" value="2"/>
</dbReference>
<dbReference type="PRINTS" id="PR01316">
    <property type="entry name" value="GDNFRECEPTOR"/>
</dbReference>
<dbReference type="GO" id="GO:0009897">
    <property type="term" value="C:external side of plasma membrane"/>
    <property type="evidence" value="ECO:0007669"/>
    <property type="project" value="TreeGrafter"/>
</dbReference>
<comment type="subcellular location">
    <subcellularLocation>
        <location evidence="1">Cell membrane</location>
    </subcellularLocation>
</comment>
<reference evidence="10" key="1">
    <citation type="submission" date="2025-08" db="UniProtKB">
        <authorList>
            <consortium name="Ensembl"/>
        </authorList>
    </citation>
    <scope>IDENTIFICATION</scope>
</reference>